<reference evidence="4" key="1">
    <citation type="submission" date="2020-10" db="EMBL/GenBank/DDBJ databases">
        <authorList>
            <person name="Han B."/>
            <person name="Lu T."/>
            <person name="Zhao Q."/>
            <person name="Huang X."/>
            <person name="Zhao Y."/>
        </authorList>
    </citation>
    <scope>NUCLEOTIDE SEQUENCE</scope>
</reference>
<evidence type="ECO:0000256" key="2">
    <source>
        <dbReference type="ARBA" id="ARBA00022679"/>
    </source>
</evidence>
<accession>A0A811NS27</accession>
<gene>
    <name evidence="4" type="ORF">NCGR_LOCUS22347</name>
</gene>
<evidence type="ECO:0000256" key="3">
    <source>
        <dbReference type="ARBA" id="ARBA00023315"/>
    </source>
</evidence>
<dbReference type="OrthoDB" id="626035at2759"/>
<keyword evidence="2" id="KW-0808">Transferase</keyword>
<dbReference type="PANTHER" id="PTHR31642">
    <property type="entry name" value="TRICHOTHECENE 3-O-ACETYLTRANSFERASE"/>
    <property type="match status" value="1"/>
</dbReference>
<protein>
    <submittedName>
        <fullName evidence="4">Uncharacterized protein</fullName>
    </submittedName>
</protein>
<sequence>MDFEVQVVESSFVTPSEPAPRKGLWLSSLDLWLANQGHTPTIYLYSSNDVAATADFFDVARLKEAMARALVAFYPLAGRLGINNDDGRMEISCNGEGHSLLSLRLMISLPMTSRNSSRRQN</sequence>
<keyword evidence="5" id="KW-1185">Reference proteome</keyword>
<name>A0A811NS27_9POAL</name>
<evidence type="ECO:0000313" key="4">
    <source>
        <dbReference type="EMBL" id="CAD6232745.1"/>
    </source>
</evidence>
<evidence type="ECO:0000256" key="1">
    <source>
        <dbReference type="ARBA" id="ARBA00009861"/>
    </source>
</evidence>
<dbReference type="InterPro" id="IPR023213">
    <property type="entry name" value="CAT-like_dom_sf"/>
</dbReference>
<dbReference type="InterPro" id="IPR050317">
    <property type="entry name" value="Plant_Fungal_Acyltransferase"/>
</dbReference>
<dbReference type="AlphaFoldDB" id="A0A811NS27"/>
<comment type="caution">
    <text evidence="4">The sequence shown here is derived from an EMBL/GenBank/DDBJ whole genome shotgun (WGS) entry which is preliminary data.</text>
</comment>
<proteinExistence type="inferred from homology"/>
<dbReference type="EMBL" id="CAJGYO010000005">
    <property type="protein sequence ID" value="CAD6232745.1"/>
    <property type="molecule type" value="Genomic_DNA"/>
</dbReference>
<dbReference type="GO" id="GO:0016747">
    <property type="term" value="F:acyltransferase activity, transferring groups other than amino-acyl groups"/>
    <property type="evidence" value="ECO:0007669"/>
    <property type="project" value="TreeGrafter"/>
</dbReference>
<dbReference type="Gene3D" id="3.30.559.10">
    <property type="entry name" value="Chloramphenicol acetyltransferase-like domain"/>
    <property type="match status" value="1"/>
</dbReference>
<dbReference type="Proteomes" id="UP000604825">
    <property type="component" value="Unassembled WGS sequence"/>
</dbReference>
<organism evidence="4 5">
    <name type="scientific">Miscanthus lutarioriparius</name>
    <dbReference type="NCBI Taxonomy" id="422564"/>
    <lineage>
        <taxon>Eukaryota</taxon>
        <taxon>Viridiplantae</taxon>
        <taxon>Streptophyta</taxon>
        <taxon>Embryophyta</taxon>
        <taxon>Tracheophyta</taxon>
        <taxon>Spermatophyta</taxon>
        <taxon>Magnoliopsida</taxon>
        <taxon>Liliopsida</taxon>
        <taxon>Poales</taxon>
        <taxon>Poaceae</taxon>
        <taxon>PACMAD clade</taxon>
        <taxon>Panicoideae</taxon>
        <taxon>Andropogonodae</taxon>
        <taxon>Andropogoneae</taxon>
        <taxon>Saccharinae</taxon>
        <taxon>Miscanthus</taxon>
    </lineage>
</organism>
<keyword evidence="3" id="KW-0012">Acyltransferase</keyword>
<evidence type="ECO:0000313" key="5">
    <source>
        <dbReference type="Proteomes" id="UP000604825"/>
    </source>
</evidence>
<dbReference type="Pfam" id="PF02458">
    <property type="entry name" value="Transferase"/>
    <property type="match status" value="1"/>
</dbReference>
<comment type="similarity">
    <text evidence="1">Belongs to the plant acyltransferase family.</text>
</comment>
<dbReference type="PANTHER" id="PTHR31642:SF154">
    <property type="entry name" value="PUTRESCINE HYDROXYCINNAMOYLTRANSFERASE 1"/>
    <property type="match status" value="1"/>
</dbReference>